<dbReference type="Proteomes" id="UP001642483">
    <property type="component" value="Unassembled WGS sequence"/>
</dbReference>
<gene>
    <name evidence="2" type="ORF">CVLEPA_LOCUS6106</name>
</gene>
<evidence type="ECO:0000313" key="2">
    <source>
        <dbReference type="EMBL" id="CAK8676655.1"/>
    </source>
</evidence>
<comment type="caution">
    <text evidence="2">The sequence shown here is derived from an EMBL/GenBank/DDBJ whole genome shotgun (WGS) entry which is preliminary data.</text>
</comment>
<protein>
    <submittedName>
        <fullName evidence="2">Uncharacterized protein</fullName>
    </submittedName>
</protein>
<feature type="region of interest" description="Disordered" evidence="1">
    <location>
        <begin position="20"/>
        <end position="40"/>
    </location>
</feature>
<dbReference type="EMBL" id="CAWYQH010000035">
    <property type="protein sequence ID" value="CAK8676655.1"/>
    <property type="molecule type" value="Genomic_DNA"/>
</dbReference>
<reference evidence="2 3" key="1">
    <citation type="submission" date="2024-02" db="EMBL/GenBank/DDBJ databases">
        <authorList>
            <person name="Daric V."/>
            <person name="Darras S."/>
        </authorList>
    </citation>
    <scope>NUCLEOTIDE SEQUENCE [LARGE SCALE GENOMIC DNA]</scope>
</reference>
<proteinExistence type="predicted"/>
<accession>A0ABP0FAG8</accession>
<feature type="compositionally biased region" description="Polar residues" evidence="1">
    <location>
        <begin position="30"/>
        <end position="39"/>
    </location>
</feature>
<sequence>MGGGITKMTDSAISTYLVNSKQSSDHINEGRTNSISSDNENYDAYDDIDGVHIIQVQPKDPGTNLPINLTFNSSHSLFKAESQAQASSFALKNRNSVQRRAQLHSCSIFKTHPATVYRSPYKKIVIYVGYLFNSNIRIKVT</sequence>
<organism evidence="2 3">
    <name type="scientific">Clavelina lepadiformis</name>
    <name type="common">Light-bulb sea squirt</name>
    <name type="synonym">Ascidia lepadiformis</name>
    <dbReference type="NCBI Taxonomy" id="159417"/>
    <lineage>
        <taxon>Eukaryota</taxon>
        <taxon>Metazoa</taxon>
        <taxon>Chordata</taxon>
        <taxon>Tunicata</taxon>
        <taxon>Ascidiacea</taxon>
        <taxon>Aplousobranchia</taxon>
        <taxon>Clavelinidae</taxon>
        <taxon>Clavelina</taxon>
    </lineage>
</organism>
<name>A0ABP0FAG8_CLALP</name>
<evidence type="ECO:0000256" key="1">
    <source>
        <dbReference type="SAM" id="MobiDB-lite"/>
    </source>
</evidence>
<keyword evidence="3" id="KW-1185">Reference proteome</keyword>
<evidence type="ECO:0000313" key="3">
    <source>
        <dbReference type="Proteomes" id="UP001642483"/>
    </source>
</evidence>